<dbReference type="CDD" id="cd18012">
    <property type="entry name" value="DEXQc_arch_SWI2_SNF2"/>
    <property type="match status" value="1"/>
</dbReference>
<dbReference type="InterPro" id="IPR000330">
    <property type="entry name" value="SNF2_N"/>
</dbReference>
<dbReference type="InterPro" id="IPR038718">
    <property type="entry name" value="SNF2-like_sf"/>
</dbReference>
<dbReference type="CDD" id="cd18793">
    <property type="entry name" value="SF2_C_SNF"/>
    <property type="match status" value="1"/>
</dbReference>
<dbReference type="SMART" id="SM00490">
    <property type="entry name" value="HELICc"/>
    <property type="match status" value="1"/>
</dbReference>
<keyword evidence="4" id="KW-0347">Helicase</keyword>
<keyword evidence="5" id="KW-1185">Reference proteome</keyword>
<dbReference type="InterPro" id="IPR014001">
    <property type="entry name" value="Helicase_ATP-bd"/>
</dbReference>
<proteinExistence type="predicted"/>
<dbReference type="OrthoDB" id="9760715at2"/>
<keyword evidence="4" id="KW-0067">ATP-binding</keyword>
<dbReference type="RefSeq" id="WP_138084811.1">
    <property type="nucleotide sequence ID" value="NZ_VAUV01000002.1"/>
</dbReference>
<dbReference type="PROSITE" id="PS00690">
    <property type="entry name" value="DEAH_ATP_HELICASE"/>
    <property type="match status" value="1"/>
</dbReference>
<reference evidence="4 5" key="1">
    <citation type="submission" date="2019-05" db="EMBL/GenBank/DDBJ databases">
        <title>Verrucobacter flavum gen. nov., sp. nov. a new member of the family Verrucomicrobiaceae.</title>
        <authorList>
            <person name="Szuroczki S."/>
            <person name="Abbaszade G."/>
            <person name="Szabo A."/>
            <person name="Felfoldi T."/>
            <person name="Schumann P."/>
            <person name="Boka K."/>
            <person name="Keki Z."/>
            <person name="Toumi M."/>
            <person name="Toth E."/>
        </authorList>
    </citation>
    <scope>NUCLEOTIDE SEQUENCE [LARGE SCALE GENOMIC DNA]</scope>
    <source>
        <strain evidence="4 5">MG-N-17</strain>
    </source>
</reference>
<sequence length="722" mass="82209">MVTYAGCPDRLSITVRASDHEWTADGILHRLERDTEAERTLLRQLHHLGLQPFMEAHPGTLTTAPLNPLALPPNYETEFWPQLLQTERPNLKTRGWTIHPTPDFGHDIIQLEDHHFHTQLKPEPGTDYDLQIGLHINEHRLSLIPIIADAVHKGLTVQEVAESPPDTPFLFFIPELGDRLISLPQQRLLPILSILHELSSPATRRKKHLRIDRLRAAQLSTQKGLALQLPAELAQLAQRLNTQTTLPDLQPPTTLKATLRPYQLEGLRWLQFLRELNLHGILADDMGLGKTIQTIAHILTEVESGRATQPTLILAPTSLLRNWVNEAKKFAPSLRTLTLHGDHRRERYPYIRQSHLVVTSYPLLIRDIEKLKTYDWHLVVLDEAHNIKNARAKAAQAARALNARHRLCLTGTPMENHLGELWSLFHFLMPGYLGEQDTFRTFFRNPIEKKNDPHAQTRLSARLQPVLLRRTKDTVAKDLPAKTEIINPIDLDKSQADLYETIRAAVDKRVQAAIADQGLEKSQLIVLEALLKLRQVCCHPQLLNLETTNTHTTSAKTEFLLDELLPELIEENRRILIFSQFTSMLAILEAELKTRNHRYVKLTGQTQDRETPVNQFQTGKIPLFLISLKAGGVGLNLTAADTVIHYDPWWNPAVEAQATDRAHRIGQTKPVFVHKLICQGTIEERIVEMQNRKSTLITNLLTGRTDNLKLTQEDIRELLSPP</sequence>
<organism evidence="4 5">
    <name type="scientific">Phragmitibacter flavus</name>
    <dbReference type="NCBI Taxonomy" id="2576071"/>
    <lineage>
        <taxon>Bacteria</taxon>
        <taxon>Pseudomonadati</taxon>
        <taxon>Verrucomicrobiota</taxon>
        <taxon>Verrucomicrobiia</taxon>
        <taxon>Verrucomicrobiales</taxon>
        <taxon>Verrucomicrobiaceae</taxon>
        <taxon>Phragmitibacter</taxon>
    </lineage>
</organism>
<name>A0A5R8KJM7_9BACT</name>
<dbReference type="SMART" id="SM00487">
    <property type="entry name" value="DEXDc"/>
    <property type="match status" value="1"/>
</dbReference>
<dbReference type="InterPro" id="IPR001650">
    <property type="entry name" value="Helicase_C-like"/>
</dbReference>
<keyword evidence="4" id="KW-0547">Nucleotide-binding</keyword>
<evidence type="ECO:0000313" key="4">
    <source>
        <dbReference type="EMBL" id="TLD72457.1"/>
    </source>
</evidence>
<protein>
    <submittedName>
        <fullName evidence="4">DEAD/DEAH box helicase</fullName>
    </submittedName>
</protein>
<dbReference type="GO" id="GO:0016787">
    <property type="term" value="F:hydrolase activity"/>
    <property type="evidence" value="ECO:0007669"/>
    <property type="project" value="UniProtKB-KW"/>
</dbReference>
<dbReference type="GO" id="GO:0004386">
    <property type="term" value="F:helicase activity"/>
    <property type="evidence" value="ECO:0007669"/>
    <property type="project" value="UniProtKB-KW"/>
</dbReference>
<accession>A0A5R8KJM7</accession>
<dbReference type="EMBL" id="VAUV01000002">
    <property type="protein sequence ID" value="TLD72457.1"/>
    <property type="molecule type" value="Genomic_DNA"/>
</dbReference>
<dbReference type="GO" id="GO:0005524">
    <property type="term" value="F:ATP binding"/>
    <property type="evidence" value="ECO:0007669"/>
    <property type="project" value="InterPro"/>
</dbReference>
<dbReference type="Gene3D" id="3.40.50.10810">
    <property type="entry name" value="Tandem AAA-ATPase domain"/>
    <property type="match status" value="1"/>
</dbReference>
<evidence type="ECO:0000313" key="5">
    <source>
        <dbReference type="Proteomes" id="UP000306196"/>
    </source>
</evidence>
<dbReference type="Pfam" id="PF00271">
    <property type="entry name" value="Helicase_C"/>
    <property type="match status" value="1"/>
</dbReference>
<evidence type="ECO:0000256" key="1">
    <source>
        <dbReference type="ARBA" id="ARBA00022801"/>
    </source>
</evidence>
<dbReference type="Proteomes" id="UP000306196">
    <property type="component" value="Unassembled WGS sequence"/>
</dbReference>
<dbReference type="InterPro" id="IPR002464">
    <property type="entry name" value="DNA/RNA_helicase_DEAH_CS"/>
</dbReference>
<dbReference type="InterPro" id="IPR027417">
    <property type="entry name" value="P-loop_NTPase"/>
</dbReference>
<dbReference type="InterPro" id="IPR049730">
    <property type="entry name" value="SNF2/RAD54-like_C"/>
</dbReference>
<dbReference type="Gene3D" id="3.40.50.300">
    <property type="entry name" value="P-loop containing nucleotide triphosphate hydrolases"/>
    <property type="match status" value="1"/>
</dbReference>
<dbReference type="Pfam" id="PF00176">
    <property type="entry name" value="SNF2-rel_dom"/>
    <property type="match status" value="1"/>
</dbReference>
<gene>
    <name evidence="4" type="ORF">FEM03_03635</name>
</gene>
<comment type="caution">
    <text evidence="4">The sequence shown here is derived from an EMBL/GenBank/DDBJ whole genome shotgun (WGS) entry which is preliminary data.</text>
</comment>
<feature type="domain" description="Helicase C-terminal" evidence="3">
    <location>
        <begin position="560"/>
        <end position="716"/>
    </location>
</feature>
<evidence type="ECO:0000259" key="2">
    <source>
        <dbReference type="PROSITE" id="PS51192"/>
    </source>
</evidence>
<dbReference type="AlphaFoldDB" id="A0A5R8KJM7"/>
<dbReference type="SUPFAM" id="SSF52540">
    <property type="entry name" value="P-loop containing nucleoside triphosphate hydrolases"/>
    <property type="match status" value="2"/>
</dbReference>
<dbReference type="PANTHER" id="PTHR10799">
    <property type="entry name" value="SNF2/RAD54 HELICASE FAMILY"/>
    <property type="match status" value="1"/>
</dbReference>
<dbReference type="PROSITE" id="PS51194">
    <property type="entry name" value="HELICASE_CTER"/>
    <property type="match status" value="1"/>
</dbReference>
<dbReference type="PROSITE" id="PS51192">
    <property type="entry name" value="HELICASE_ATP_BIND_1"/>
    <property type="match status" value="1"/>
</dbReference>
<feature type="domain" description="Helicase ATP-binding" evidence="2">
    <location>
        <begin position="271"/>
        <end position="431"/>
    </location>
</feature>
<keyword evidence="1" id="KW-0378">Hydrolase</keyword>
<evidence type="ECO:0000259" key="3">
    <source>
        <dbReference type="PROSITE" id="PS51194"/>
    </source>
</evidence>